<dbReference type="InterPro" id="IPR027417">
    <property type="entry name" value="P-loop_NTPase"/>
</dbReference>
<dbReference type="PANTHER" id="PTHR11070">
    <property type="entry name" value="UVRD / RECB / PCRA DNA HELICASE FAMILY MEMBER"/>
    <property type="match status" value="1"/>
</dbReference>
<evidence type="ECO:0000259" key="13">
    <source>
        <dbReference type="PROSITE" id="PS51198"/>
    </source>
</evidence>
<keyword evidence="3 12" id="KW-0378">Hydrolase</keyword>
<dbReference type="RefSeq" id="WP_138017540.1">
    <property type="nucleotide sequence ID" value="NZ_SULI01000038.1"/>
</dbReference>
<keyword evidence="4 12" id="KW-0347">Helicase</keyword>
<keyword evidence="16" id="KW-1185">Reference proteome</keyword>
<dbReference type="InterPro" id="IPR014017">
    <property type="entry name" value="DNA_helicase_UvrD-like_C"/>
</dbReference>
<dbReference type="GO" id="GO:0016787">
    <property type="term" value="F:hydrolase activity"/>
    <property type="evidence" value="ECO:0007669"/>
    <property type="project" value="UniProtKB-UniRule"/>
</dbReference>
<evidence type="ECO:0000256" key="1">
    <source>
        <dbReference type="ARBA" id="ARBA00009922"/>
    </source>
</evidence>
<feature type="binding site" evidence="12">
    <location>
        <begin position="10"/>
        <end position="17"/>
    </location>
    <ligand>
        <name>ATP</name>
        <dbReference type="ChEBI" id="CHEBI:30616"/>
    </ligand>
</feature>
<protein>
    <recommendedName>
        <fullName evidence="9">DNA 3'-5' helicase</fullName>
        <ecNumber evidence="9">5.6.2.4</ecNumber>
    </recommendedName>
    <alternativeName>
        <fullName evidence="10">DNA 3'-5' helicase II</fullName>
    </alternativeName>
</protein>
<evidence type="ECO:0000256" key="5">
    <source>
        <dbReference type="ARBA" id="ARBA00022840"/>
    </source>
</evidence>
<keyword evidence="2 12" id="KW-0547">Nucleotide-binding</keyword>
<dbReference type="Gene3D" id="1.10.10.160">
    <property type="match status" value="1"/>
</dbReference>
<evidence type="ECO:0000313" key="16">
    <source>
        <dbReference type="Proteomes" id="UP000306575"/>
    </source>
</evidence>
<dbReference type="SUPFAM" id="SSF52540">
    <property type="entry name" value="P-loop containing nucleoside triphosphate hydrolases"/>
    <property type="match status" value="1"/>
</dbReference>
<dbReference type="PROSITE" id="PS51198">
    <property type="entry name" value="UVRD_HELICASE_ATP_BIND"/>
    <property type="match status" value="1"/>
</dbReference>
<dbReference type="Pfam" id="PF00580">
    <property type="entry name" value="UvrD-helicase"/>
    <property type="match status" value="1"/>
</dbReference>
<evidence type="ECO:0000256" key="7">
    <source>
        <dbReference type="ARBA" id="ARBA00023235"/>
    </source>
</evidence>
<sequence>MTEMLTIVPAGAGSGKTFRIKSDLTKWVKDTLVAPDRILAVTFTEAAAAELRGRIRASLLAEGMVEEALAVEQAYVSTIHGLGLRILSEHAFAAGASPQPRALAEAERDLLIRQAMAHAEALDAVKADLPRFGYRSSFFSNASQEDSFRGRILTTIDLLRGLGDNGNDPQLADSAVARLRALYGRVEPDGATLEARLLAAIDALLAAFPNDIAAHATSAAARTAFGKDFRNMKRAQRPGELRRDWGLWKALSELRQSKRGAPTPDGYDALSDEVIAAAADIAVHPGPLEDACAHLTALIHGAQEVMSKYAEMKREAGVIDYADMICDAERLLRTRREILDALLAEVDCVIIDEFQDTNPVQFALLWRIAQSAKRVLIVGDTKQSIMGFQGADPRLSEALERQNPDAASPLTGNWRSDPRLMQMVNAISAGLFGEAYVPLVPQRPETGQTFAEILRIPEGRRSKKSRPEEHVAARIADILAEAGPVVERESNPKVPTFRPVEPRDIAILAPTHSMATRYATALKRQGVPVRISATGWLDSPAVMAARNGLAFAVDPRDRHAALALLTLGPSSMPLQQAMSLLADGGLETCAELAGLRALAETAPAMPLETLLPQVLSAAGVLAWAARMPEAAQAHADLMRLSAEVSEFVSAHRDFKAAAGFHGASAQVFLGWLEARREERDFDRHPDPGQSAGQGVEIVTWHASKGREWPITAVVGLDKKIGEKPGTLRAEFTDFSDLSAILERALLIWTPDLPIKEKKDAFIADRRAASEADARRLLYVALTRGRDRLILEWPDFALKKLGESEGPANYAEMLVLEAGMEPEAGSLKVGGVSFPARTLMCSTDSPDLPEASGARKASERFAFGELRSMLETQQTAWRVRPSSIVQNPLPEVQTRIVPLDVPPQAVSLVATASERGTALHKAMRVLLLRPDLCPRLSAATGFDEATLDILHAQVDSLNQWLTAEGYTQIECEVPIQRRAASGAEFNGIIDLLATGDGKRLILDHKSGVGSFAGYFAQLDAYREVLAEQAEEINLDVAIHWIDRAELEVLVREEPK</sequence>
<evidence type="ECO:0000256" key="8">
    <source>
        <dbReference type="ARBA" id="ARBA00034617"/>
    </source>
</evidence>
<organism evidence="15 16">
    <name type="scientific">Shimia litoralis</name>
    <dbReference type="NCBI Taxonomy" id="420403"/>
    <lineage>
        <taxon>Bacteria</taxon>
        <taxon>Pseudomonadati</taxon>
        <taxon>Pseudomonadota</taxon>
        <taxon>Alphaproteobacteria</taxon>
        <taxon>Rhodobacterales</taxon>
        <taxon>Roseobacteraceae</taxon>
    </lineage>
</organism>
<comment type="catalytic activity">
    <reaction evidence="11">
        <text>ATP + H2O = ADP + phosphate + H(+)</text>
        <dbReference type="Rhea" id="RHEA:13065"/>
        <dbReference type="ChEBI" id="CHEBI:15377"/>
        <dbReference type="ChEBI" id="CHEBI:15378"/>
        <dbReference type="ChEBI" id="CHEBI:30616"/>
        <dbReference type="ChEBI" id="CHEBI:43474"/>
        <dbReference type="ChEBI" id="CHEBI:456216"/>
        <dbReference type="EC" id="5.6.2.4"/>
    </reaction>
</comment>
<dbReference type="AlphaFoldDB" id="A0A4U7MU70"/>
<evidence type="ECO:0000256" key="4">
    <source>
        <dbReference type="ARBA" id="ARBA00022806"/>
    </source>
</evidence>
<dbReference type="Pfam" id="PF12705">
    <property type="entry name" value="PDDEXK_1"/>
    <property type="match status" value="1"/>
</dbReference>
<dbReference type="InterPro" id="IPR014016">
    <property type="entry name" value="UvrD-like_ATP-bd"/>
</dbReference>
<evidence type="ECO:0000256" key="2">
    <source>
        <dbReference type="ARBA" id="ARBA00022741"/>
    </source>
</evidence>
<comment type="catalytic activity">
    <reaction evidence="8">
        <text>Couples ATP hydrolysis with the unwinding of duplex DNA by translocating in the 3'-5' direction.</text>
        <dbReference type="EC" id="5.6.2.4"/>
    </reaction>
</comment>
<dbReference type="GO" id="GO:0000725">
    <property type="term" value="P:recombinational repair"/>
    <property type="evidence" value="ECO:0007669"/>
    <property type="project" value="TreeGrafter"/>
</dbReference>
<comment type="caution">
    <text evidence="15">The sequence shown here is derived from an EMBL/GenBank/DDBJ whole genome shotgun (WGS) entry which is preliminary data.</text>
</comment>
<dbReference type="PROSITE" id="PS51217">
    <property type="entry name" value="UVRD_HELICASE_CTER"/>
    <property type="match status" value="1"/>
</dbReference>
<dbReference type="PANTHER" id="PTHR11070:SF2">
    <property type="entry name" value="ATP-DEPENDENT DNA HELICASE SRS2"/>
    <property type="match status" value="1"/>
</dbReference>
<keyword evidence="7" id="KW-0413">Isomerase</keyword>
<evidence type="ECO:0000256" key="11">
    <source>
        <dbReference type="ARBA" id="ARBA00048988"/>
    </source>
</evidence>
<keyword evidence="6" id="KW-0238">DNA-binding</keyword>
<feature type="domain" description="UvrD-like helicase ATP-binding" evidence="13">
    <location>
        <begin position="1"/>
        <end position="417"/>
    </location>
</feature>
<dbReference type="Gene3D" id="3.40.50.300">
    <property type="entry name" value="P-loop containing nucleotide triphosphate hydrolases"/>
    <property type="match status" value="4"/>
</dbReference>
<feature type="domain" description="UvrD-like helicase C-terminal" evidence="14">
    <location>
        <begin position="418"/>
        <end position="705"/>
    </location>
</feature>
<dbReference type="InterPro" id="IPR000212">
    <property type="entry name" value="DNA_helicase_UvrD/REP"/>
</dbReference>
<evidence type="ECO:0000256" key="9">
    <source>
        <dbReference type="ARBA" id="ARBA00034808"/>
    </source>
</evidence>
<proteinExistence type="inferred from homology"/>
<accession>A0A4U7MU70</accession>
<evidence type="ECO:0000259" key="14">
    <source>
        <dbReference type="PROSITE" id="PS51217"/>
    </source>
</evidence>
<name>A0A4U7MU70_9RHOB</name>
<keyword evidence="5 12" id="KW-0067">ATP-binding</keyword>
<dbReference type="GO" id="GO:0005524">
    <property type="term" value="F:ATP binding"/>
    <property type="evidence" value="ECO:0007669"/>
    <property type="project" value="UniProtKB-UniRule"/>
</dbReference>
<dbReference type="OrthoDB" id="9810135at2"/>
<evidence type="ECO:0000313" key="15">
    <source>
        <dbReference type="EMBL" id="TKZ15764.1"/>
    </source>
</evidence>
<dbReference type="Gene3D" id="1.10.486.10">
    <property type="entry name" value="PCRA, domain 4"/>
    <property type="match status" value="1"/>
</dbReference>
<reference evidence="15 16" key="1">
    <citation type="submission" date="2019-04" db="EMBL/GenBank/DDBJ databases">
        <title>Genome sequence of Pelagicola litoralis CL-ES2.</title>
        <authorList>
            <person name="Cao J."/>
        </authorList>
    </citation>
    <scope>NUCLEOTIDE SEQUENCE [LARGE SCALE GENOMIC DNA]</scope>
    <source>
        <strain evidence="15 16">CL-ES2</strain>
    </source>
</reference>
<dbReference type="EMBL" id="SULI01000038">
    <property type="protein sequence ID" value="TKZ15764.1"/>
    <property type="molecule type" value="Genomic_DNA"/>
</dbReference>
<evidence type="ECO:0000256" key="10">
    <source>
        <dbReference type="ARBA" id="ARBA00034923"/>
    </source>
</evidence>
<dbReference type="EC" id="5.6.2.4" evidence="9"/>
<comment type="similarity">
    <text evidence="1">Belongs to the helicase family. UvrD subfamily.</text>
</comment>
<dbReference type="GO" id="GO:0003677">
    <property type="term" value="F:DNA binding"/>
    <property type="evidence" value="ECO:0007669"/>
    <property type="project" value="UniProtKB-KW"/>
</dbReference>
<dbReference type="GO" id="GO:0043138">
    <property type="term" value="F:3'-5' DNA helicase activity"/>
    <property type="evidence" value="ECO:0007669"/>
    <property type="project" value="UniProtKB-EC"/>
</dbReference>
<evidence type="ECO:0000256" key="6">
    <source>
        <dbReference type="ARBA" id="ARBA00023125"/>
    </source>
</evidence>
<dbReference type="InterPro" id="IPR013986">
    <property type="entry name" value="DExx_box_DNA_helicase_dom_sf"/>
</dbReference>
<gene>
    <name evidence="15" type="ORF">FAP39_16835</name>
</gene>
<evidence type="ECO:0000256" key="12">
    <source>
        <dbReference type="PROSITE-ProRule" id="PRU00560"/>
    </source>
</evidence>
<dbReference type="Proteomes" id="UP000306575">
    <property type="component" value="Unassembled WGS sequence"/>
</dbReference>
<dbReference type="InterPro" id="IPR038726">
    <property type="entry name" value="PDDEXK_AddAB-type"/>
</dbReference>
<evidence type="ECO:0000256" key="3">
    <source>
        <dbReference type="ARBA" id="ARBA00022801"/>
    </source>
</evidence>